<dbReference type="AlphaFoldDB" id="A0AAX0Q7M3"/>
<dbReference type="EMBL" id="LMVO01000013">
    <property type="protein sequence ID" value="PAV09384.1"/>
    <property type="molecule type" value="Genomic_DNA"/>
</dbReference>
<proteinExistence type="predicted"/>
<accession>A0AAX0Q7M3</accession>
<protein>
    <recommendedName>
        <fullName evidence="3">Secreted protein</fullName>
    </recommendedName>
</protein>
<organism evidence="1 2">
    <name type="scientific">Methanocorpusculum parvum</name>
    <dbReference type="NCBI Taxonomy" id="2193"/>
    <lineage>
        <taxon>Archaea</taxon>
        <taxon>Methanobacteriati</taxon>
        <taxon>Methanobacteriota</taxon>
        <taxon>Stenosarchaea group</taxon>
        <taxon>Methanomicrobia</taxon>
        <taxon>Methanomicrobiales</taxon>
        <taxon>Methanocorpusculaceae</taxon>
        <taxon>Methanocorpusculum</taxon>
    </lineage>
</organism>
<evidence type="ECO:0008006" key="3">
    <source>
        <dbReference type="Google" id="ProtNLM"/>
    </source>
</evidence>
<evidence type="ECO:0000313" key="2">
    <source>
        <dbReference type="Proteomes" id="UP000243820"/>
    </source>
</evidence>
<name>A0AAX0Q7M3_9EURY</name>
<dbReference type="Proteomes" id="UP000243820">
    <property type="component" value="Unassembled WGS sequence"/>
</dbReference>
<gene>
    <name evidence="1" type="ORF">ASJ83_07885</name>
</gene>
<evidence type="ECO:0000313" key="1">
    <source>
        <dbReference type="EMBL" id="PAV09384.1"/>
    </source>
</evidence>
<reference evidence="1 2" key="1">
    <citation type="journal article" date="2017" name="BMC Genomics">
        <title>Genomic analysis of methanogenic archaea reveals a shift towards energy conservation.</title>
        <authorList>
            <person name="Gilmore S.P."/>
            <person name="Henske J.K."/>
            <person name="Sexton J.A."/>
            <person name="Solomon K.V."/>
            <person name="Seppala S."/>
            <person name="Yoo J.I."/>
            <person name="Huyett L.M."/>
            <person name="Pressman A."/>
            <person name="Cogan J.Z."/>
            <person name="Kivenson V."/>
            <person name="Peng X."/>
            <person name="Tan Y."/>
            <person name="Valentine D.L."/>
            <person name="O'Malley M.A."/>
        </authorList>
    </citation>
    <scope>NUCLEOTIDE SEQUENCE [LARGE SCALE GENOMIC DNA]</scope>
    <source>
        <strain evidence="1 2">XII</strain>
    </source>
</reference>
<keyword evidence="2" id="KW-1185">Reference proteome</keyword>
<sequence length="68" mass="7737">MLFLTLAIQLRCLARPFIGSGLATKSTTLAEQIVRFARAFGQILSAPQRLPFINYIVFGKRMKNHDVW</sequence>
<comment type="caution">
    <text evidence="1">The sequence shown here is derived from an EMBL/GenBank/DDBJ whole genome shotgun (WGS) entry which is preliminary data.</text>
</comment>